<dbReference type="CDD" id="cd02440">
    <property type="entry name" value="AdoMet_MTases"/>
    <property type="match status" value="1"/>
</dbReference>
<dbReference type="AlphaFoldDB" id="A0A9W5UPY0"/>
<reference evidence="2" key="1">
    <citation type="submission" date="2021-01" db="EMBL/GenBank/DDBJ databases">
        <title>Whole genome shotgun sequence of Verrucosispora sediminis NBRC 107745.</title>
        <authorList>
            <person name="Komaki H."/>
            <person name="Tamura T."/>
        </authorList>
    </citation>
    <scope>NUCLEOTIDE SEQUENCE</scope>
    <source>
        <strain evidence="2">NBRC 107745</strain>
    </source>
</reference>
<dbReference type="SUPFAM" id="SSF53335">
    <property type="entry name" value="S-adenosyl-L-methionine-dependent methyltransferases"/>
    <property type="match status" value="1"/>
</dbReference>
<feature type="domain" description="Methyltransferase" evidence="1">
    <location>
        <begin position="66"/>
        <end position="155"/>
    </location>
</feature>
<keyword evidence="3" id="KW-1185">Reference proteome</keyword>
<evidence type="ECO:0000313" key="2">
    <source>
        <dbReference type="EMBL" id="GIJ32881.1"/>
    </source>
</evidence>
<keyword evidence="2" id="KW-0489">Methyltransferase</keyword>
<gene>
    <name evidence="2" type="ORF">Vse01_20290</name>
</gene>
<protein>
    <submittedName>
        <fullName evidence="2">Methyltransferase</fullName>
    </submittedName>
</protein>
<dbReference type="GO" id="GO:0008168">
    <property type="term" value="F:methyltransferase activity"/>
    <property type="evidence" value="ECO:0007669"/>
    <property type="project" value="UniProtKB-KW"/>
</dbReference>
<organism evidence="2 3">
    <name type="scientific">Micromonospora sediminimaris</name>
    <dbReference type="NCBI Taxonomy" id="547162"/>
    <lineage>
        <taxon>Bacteria</taxon>
        <taxon>Bacillati</taxon>
        <taxon>Actinomycetota</taxon>
        <taxon>Actinomycetes</taxon>
        <taxon>Micromonosporales</taxon>
        <taxon>Micromonosporaceae</taxon>
        <taxon>Micromonospora</taxon>
    </lineage>
</organism>
<proteinExistence type="predicted"/>
<dbReference type="GO" id="GO:0032259">
    <property type="term" value="P:methylation"/>
    <property type="evidence" value="ECO:0007669"/>
    <property type="project" value="UniProtKB-KW"/>
</dbReference>
<keyword evidence="2" id="KW-0808">Transferase</keyword>
<dbReference type="Proteomes" id="UP000607311">
    <property type="component" value="Unassembled WGS sequence"/>
</dbReference>
<accession>A0A9W5UPY0</accession>
<dbReference type="InterPro" id="IPR041698">
    <property type="entry name" value="Methyltransf_25"/>
</dbReference>
<dbReference type="Pfam" id="PF13649">
    <property type="entry name" value="Methyltransf_25"/>
    <property type="match status" value="1"/>
</dbReference>
<comment type="caution">
    <text evidence="2">The sequence shown here is derived from an EMBL/GenBank/DDBJ whole genome shotgun (WGS) entry which is preliminary data.</text>
</comment>
<evidence type="ECO:0000313" key="3">
    <source>
        <dbReference type="Proteomes" id="UP000607311"/>
    </source>
</evidence>
<dbReference type="EMBL" id="BOPD01000011">
    <property type="protein sequence ID" value="GIJ32881.1"/>
    <property type="molecule type" value="Genomic_DNA"/>
</dbReference>
<dbReference type="Gene3D" id="3.40.50.150">
    <property type="entry name" value="Vaccinia Virus protein VP39"/>
    <property type="match status" value="1"/>
</dbReference>
<sequence length="280" mass="30587">MPDTTVDWAHICANGIPYRDPVIGSCLADVQCRDDSEVAGRSAAAVRRELGWLTLTGDERIYHPWCGPGTYAREIANGTGCRSYLGVDVNPAAIVAARRRCPDRRCHFQVGAFDTGSVVPAHDLCLLTYELVNQFDPSTLGPALDRIAAALRPGGRVFADVRTRTGSGMHPVDRESTHYPAGTGIFLRAEHVVEYQARFAAEGRLYLQRFRITRDDGPRREFYSWLWLYDQDEIERAAACAGLALTAAAHVHAGSDMRPPSAAGSIQLVLAKKGKGTESC</sequence>
<dbReference type="InterPro" id="IPR029063">
    <property type="entry name" value="SAM-dependent_MTases_sf"/>
</dbReference>
<evidence type="ECO:0000259" key="1">
    <source>
        <dbReference type="Pfam" id="PF13649"/>
    </source>
</evidence>
<name>A0A9W5UPY0_9ACTN</name>